<keyword evidence="4" id="KW-1185">Reference proteome</keyword>
<dbReference type="RefSeq" id="WP_062076227.1">
    <property type="nucleotide sequence ID" value="NZ_BBRC01000021.1"/>
</dbReference>
<evidence type="ECO:0000313" key="3">
    <source>
        <dbReference type="EMBL" id="NYI41735.1"/>
    </source>
</evidence>
<proteinExistence type="predicted"/>
<name>A0A7Y9ZBE5_9MICO</name>
<evidence type="ECO:0000313" key="4">
    <source>
        <dbReference type="Proteomes" id="UP000547973"/>
    </source>
</evidence>
<comment type="caution">
    <text evidence="3">The sequence shown here is derived from an EMBL/GenBank/DDBJ whole genome shotgun (WGS) entry which is preliminary data.</text>
</comment>
<dbReference type="EMBL" id="JACBZO010000001">
    <property type="protein sequence ID" value="NYI41735.1"/>
    <property type="molecule type" value="Genomic_DNA"/>
</dbReference>
<evidence type="ECO:0000256" key="2">
    <source>
        <dbReference type="SAM" id="Phobius"/>
    </source>
</evidence>
<accession>A0A7Y9ZBE5</accession>
<gene>
    <name evidence="3" type="ORF">BKA03_001854</name>
</gene>
<feature type="transmembrane region" description="Helical" evidence="2">
    <location>
        <begin position="61"/>
        <end position="83"/>
    </location>
</feature>
<keyword evidence="2" id="KW-1133">Transmembrane helix</keyword>
<keyword evidence="2" id="KW-0812">Transmembrane</keyword>
<dbReference type="Proteomes" id="UP000547973">
    <property type="component" value="Unassembled WGS sequence"/>
</dbReference>
<dbReference type="AlphaFoldDB" id="A0A7Y9ZBE5"/>
<keyword evidence="2" id="KW-0472">Membrane</keyword>
<sequence>MSEDSAAVPAPVSSPEAEPTFALEAGGTPAFAPYTAPYTAHESPREADALRPKPTRRRLRWLWWTAGSLAVASLAGLCVYLAVVAHEWSNRVDDLTAISQDLGTQVADQTAARKTAEAHAAVLQSQLDTATTRISTLANDEANAVDHEAVWINLVDSMVTCADQRQRVIDAYIQGTGFRGLSNAGYAAEITTYCNGIKNDYTNFKAEIGK</sequence>
<evidence type="ECO:0000256" key="1">
    <source>
        <dbReference type="SAM" id="MobiDB-lite"/>
    </source>
</evidence>
<reference evidence="3 4" key="1">
    <citation type="submission" date="2020-07" db="EMBL/GenBank/DDBJ databases">
        <title>Sequencing the genomes of 1000 actinobacteria strains.</title>
        <authorList>
            <person name="Klenk H.-P."/>
        </authorList>
    </citation>
    <scope>NUCLEOTIDE SEQUENCE [LARGE SCALE GENOMIC DNA]</scope>
    <source>
        <strain evidence="3 4">DSM 19970</strain>
    </source>
</reference>
<protein>
    <submittedName>
        <fullName evidence="3">Uncharacterized protein</fullName>
    </submittedName>
</protein>
<organism evidence="3 4">
    <name type="scientific">Demequina lutea</name>
    <dbReference type="NCBI Taxonomy" id="431489"/>
    <lineage>
        <taxon>Bacteria</taxon>
        <taxon>Bacillati</taxon>
        <taxon>Actinomycetota</taxon>
        <taxon>Actinomycetes</taxon>
        <taxon>Micrococcales</taxon>
        <taxon>Demequinaceae</taxon>
        <taxon>Demequina</taxon>
    </lineage>
</organism>
<feature type="region of interest" description="Disordered" evidence="1">
    <location>
        <begin position="1"/>
        <end position="20"/>
    </location>
</feature>